<protein>
    <submittedName>
        <fullName evidence="1">Uncharacterized protein</fullName>
    </submittedName>
</protein>
<keyword evidence="2" id="KW-1185">Reference proteome</keyword>
<evidence type="ECO:0000313" key="2">
    <source>
        <dbReference type="Proteomes" id="UP000008021"/>
    </source>
</evidence>
<proteinExistence type="predicted"/>
<dbReference type="Proteomes" id="UP000008021">
    <property type="component" value="Chromosome 5"/>
</dbReference>
<dbReference type="AlphaFoldDB" id="A0A0E0DN50"/>
<organism evidence="1">
    <name type="scientific">Oryza meridionalis</name>
    <dbReference type="NCBI Taxonomy" id="40149"/>
    <lineage>
        <taxon>Eukaryota</taxon>
        <taxon>Viridiplantae</taxon>
        <taxon>Streptophyta</taxon>
        <taxon>Embryophyta</taxon>
        <taxon>Tracheophyta</taxon>
        <taxon>Spermatophyta</taxon>
        <taxon>Magnoliopsida</taxon>
        <taxon>Liliopsida</taxon>
        <taxon>Poales</taxon>
        <taxon>Poaceae</taxon>
        <taxon>BOP clade</taxon>
        <taxon>Oryzoideae</taxon>
        <taxon>Oryzeae</taxon>
        <taxon>Oryzinae</taxon>
        <taxon>Oryza</taxon>
    </lineage>
</organism>
<accession>A0A0E0DN50</accession>
<reference evidence="1" key="2">
    <citation type="submission" date="2018-05" db="EMBL/GenBank/DDBJ databases">
        <title>OmerRS3 (Oryza meridionalis Reference Sequence Version 3).</title>
        <authorList>
            <person name="Zhang J."/>
            <person name="Kudrna D."/>
            <person name="Lee S."/>
            <person name="Talag J."/>
            <person name="Welchert J."/>
            <person name="Wing R.A."/>
        </authorList>
    </citation>
    <scope>NUCLEOTIDE SEQUENCE [LARGE SCALE GENOMIC DNA]</scope>
    <source>
        <strain evidence="1">cv. OR44</strain>
    </source>
</reference>
<evidence type="ECO:0000313" key="1">
    <source>
        <dbReference type="EnsemblPlants" id="OMERI05G05760.1"/>
    </source>
</evidence>
<name>A0A0E0DN50_9ORYZ</name>
<dbReference type="HOGENOM" id="CLU_2945661_0_0_1"/>
<dbReference type="Gramene" id="OMERI05G05760.1">
    <property type="protein sequence ID" value="OMERI05G05760.1"/>
    <property type="gene ID" value="OMERI05G05760"/>
</dbReference>
<dbReference type="EnsemblPlants" id="OMERI05G05760.1">
    <property type="protein sequence ID" value="OMERI05G05760.1"/>
    <property type="gene ID" value="OMERI05G05760"/>
</dbReference>
<sequence length="60" mass="6037">MAAVSAAMERLSGGWNAARTALATASAAESRTAAVGEVVEEAVSSAAVMASDGRRAQWAR</sequence>
<reference evidence="1" key="1">
    <citation type="submission" date="2015-04" db="UniProtKB">
        <authorList>
            <consortium name="EnsemblPlants"/>
        </authorList>
    </citation>
    <scope>IDENTIFICATION</scope>
</reference>